<feature type="transmembrane region" description="Helical" evidence="16">
    <location>
        <begin position="26"/>
        <end position="45"/>
    </location>
</feature>
<sequence>MRSSLGKVRGMGSAKSGTDHFLKQRITAIANIPCVIFFIAFFIIYGSSPIEDICSVISHPVIASIMGIGILSIALHMKIGMQVIIEDYIHSHLLKIICIVLNSFFVISCVFLSLMSILKIIIVGQS</sequence>
<keyword evidence="8" id="KW-0816">Tricarboxylic acid cycle</keyword>
<evidence type="ECO:0000313" key="17">
    <source>
        <dbReference type="EMBL" id="MBL0849260.1"/>
    </source>
</evidence>
<evidence type="ECO:0000256" key="13">
    <source>
        <dbReference type="ARBA" id="ARBA00022989"/>
    </source>
</evidence>
<comment type="function">
    <text evidence="2">Membrane-anchoring subunit of succinate dehydrogenase (SDH).</text>
</comment>
<dbReference type="GO" id="GO:0020037">
    <property type="term" value="F:heme binding"/>
    <property type="evidence" value="ECO:0007669"/>
    <property type="project" value="InterPro"/>
</dbReference>
<keyword evidence="13 16" id="KW-1133">Transmembrane helix</keyword>
<gene>
    <name evidence="17" type="primary">sdhD</name>
    <name evidence="17" type="ORF">EU981_04210</name>
</gene>
<dbReference type="InterPro" id="IPR000701">
    <property type="entry name" value="SuccDH_FuR_B_TM-su"/>
</dbReference>
<evidence type="ECO:0000256" key="10">
    <source>
        <dbReference type="ARBA" id="ARBA00022692"/>
    </source>
</evidence>
<evidence type="ECO:0000256" key="5">
    <source>
        <dbReference type="ARBA" id="ARBA00011558"/>
    </source>
</evidence>
<evidence type="ECO:0000256" key="2">
    <source>
        <dbReference type="ARBA" id="ARBA00004050"/>
    </source>
</evidence>
<feature type="transmembrane region" description="Helical" evidence="16">
    <location>
        <begin position="57"/>
        <end position="75"/>
    </location>
</feature>
<evidence type="ECO:0000256" key="12">
    <source>
        <dbReference type="ARBA" id="ARBA00022982"/>
    </source>
</evidence>
<evidence type="ECO:0000256" key="9">
    <source>
        <dbReference type="ARBA" id="ARBA00022617"/>
    </source>
</evidence>
<comment type="pathway">
    <text evidence="4">Carbohydrate metabolism; tricarboxylic acid cycle.</text>
</comment>
<dbReference type="Gene3D" id="1.20.1300.10">
    <property type="entry name" value="Fumarate reductase/succinate dehydrogenase, transmembrane subunit"/>
    <property type="match status" value="1"/>
</dbReference>
<dbReference type="Pfam" id="PF01127">
    <property type="entry name" value="Sdh_cyt"/>
    <property type="match status" value="1"/>
</dbReference>
<comment type="caution">
    <text evidence="17">The sequence shown here is derived from an EMBL/GenBank/DDBJ whole genome shotgun (WGS) entry which is preliminary data.</text>
</comment>
<dbReference type="GO" id="GO:0016020">
    <property type="term" value="C:membrane"/>
    <property type="evidence" value="ECO:0007669"/>
    <property type="project" value="UniProtKB-SubCell"/>
</dbReference>
<evidence type="ECO:0000256" key="1">
    <source>
        <dbReference type="ARBA" id="ARBA00001971"/>
    </source>
</evidence>
<evidence type="ECO:0000313" key="18">
    <source>
        <dbReference type="Proteomes" id="UP000736856"/>
    </source>
</evidence>
<organism evidence="17 18">
    <name type="scientific">Candidatus Liberibacter ctenarytainae</name>
    <dbReference type="NCBI Taxonomy" id="2020335"/>
    <lineage>
        <taxon>Bacteria</taxon>
        <taxon>Pseudomonadati</taxon>
        <taxon>Pseudomonadota</taxon>
        <taxon>Alphaproteobacteria</taxon>
        <taxon>Hyphomicrobiales</taxon>
        <taxon>Rhizobiaceae</taxon>
        <taxon>Liberibacter</taxon>
    </lineage>
</organism>
<dbReference type="GO" id="GO:0006099">
    <property type="term" value="P:tricarboxylic acid cycle"/>
    <property type="evidence" value="ECO:0007669"/>
    <property type="project" value="UniProtKB-KW"/>
</dbReference>
<dbReference type="InterPro" id="IPR014312">
    <property type="entry name" value="Succ_DH_anchor"/>
</dbReference>
<evidence type="ECO:0000256" key="4">
    <source>
        <dbReference type="ARBA" id="ARBA00005163"/>
    </source>
</evidence>
<dbReference type="InterPro" id="IPR034804">
    <property type="entry name" value="SQR/QFR_C/D"/>
</dbReference>
<evidence type="ECO:0000256" key="11">
    <source>
        <dbReference type="ARBA" id="ARBA00022723"/>
    </source>
</evidence>
<dbReference type="NCBIfam" id="TIGR02968">
    <property type="entry name" value="succ_dehyd_anc"/>
    <property type="match status" value="1"/>
</dbReference>
<evidence type="ECO:0000256" key="16">
    <source>
        <dbReference type="SAM" id="Phobius"/>
    </source>
</evidence>
<evidence type="ECO:0000256" key="6">
    <source>
        <dbReference type="ARBA" id="ARBA00019425"/>
    </source>
</evidence>
<keyword evidence="11" id="KW-0479">Metal-binding</keyword>
<comment type="subunit">
    <text evidence="5">Part of an enzyme complex containing four subunits: a flavoprotein, an iron-sulfur protein, plus two membrane-anchoring proteins, SdhC and SdhD.</text>
</comment>
<keyword evidence="12" id="KW-0249">Electron transport</keyword>
<accession>A0A937ASK9</accession>
<dbReference type="AlphaFoldDB" id="A0A937ASK9"/>
<keyword evidence="7" id="KW-0813">Transport</keyword>
<feature type="transmembrane region" description="Helical" evidence="16">
    <location>
        <begin position="96"/>
        <end position="122"/>
    </location>
</feature>
<name>A0A937ASK9_9HYPH</name>
<comment type="subcellular location">
    <subcellularLocation>
        <location evidence="3">Membrane</location>
        <topology evidence="3">Multi-pass membrane protein</topology>
    </subcellularLocation>
</comment>
<evidence type="ECO:0000256" key="14">
    <source>
        <dbReference type="ARBA" id="ARBA00023004"/>
    </source>
</evidence>
<keyword evidence="10 16" id="KW-0812">Transmembrane</keyword>
<evidence type="ECO:0000256" key="7">
    <source>
        <dbReference type="ARBA" id="ARBA00022448"/>
    </source>
</evidence>
<dbReference type="SUPFAM" id="SSF81343">
    <property type="entry name" value="Fumarate reductase respiratory complex transmembrane subunits"/>
    <property type="match status" value="1"/>
</dbReference>
<dbReference type="GO" id="GO:0046872">
    <property type="term" value="F:metal ion binding"/>
    <property type="evidence" value="ECO:0007669"/>
    <property type="project" value="UniProtKB-KW"/>
</dbReference>
<reference evidence="17" key="1">
    <citation type="submission" date="2019-02" db="EMBL/GenBank/DDBJ databases">
        <title>A novel Candidatus Liberibacter species associated with the New Zealand native fuchsia psyllid, Ctenarytaina fuchsiae.</title>
        <authorList>
            <person name="Thompson S.M."/>
            <person name="Jorgensen N."/>
            <person name="David C."/>
            <person name="Bulman S.R."/>
            <person name="Smith G.R."/>
        </authorList>
    </citation>
    <scope>NUCLEOTIDE SEQUENCE</scope>
    <source>
        <strain evidence="17">Oxford</strain>
    </source>
</reference>
<keyword evidence="9" id="KW-0349">Heme</keyword>
<comment type="cofactor">
    <cofactor evidence="1">
        <name>heme</name>
        <dbReference type="ChEBI" id="CHEBI:30413"/>
    </cofactor>
</comment>
<keyword evidence="15 16" id="KW-0472">Membrane</keyword>
<dbReference type="EMBL" id="SEOL01000008">
    <property type="protein sequence ID" value="MBL0849260.1"/>
    <property type="molecule type" value="Genomic_DNA"/>
</dbReference>
<evidence type="ECO:0000256" key="3">
    <source>
        <dbReference type="ARBA" id="ARBA00004141"/>
    </source>
</evidence>
<dbReference type="Proteomes" id="UP000736856">
    <property type="component" value="Unassembled WGS sequence"/>
</dbReference>
<evidence type="ECO:0000256" key="15">
    <source>
        <dbReference type="ARBA" id="ARBA00023136"/>
    </source>
</evidence>
<keyword evidence="14" id="KW-0408">Iron</keyword>
<proteinExistence type="predicted"/>
<evidence type="ECO:0000256" key="8">
    <source>
        <dbReference type="ARBA" id="ARBA00022532"/>
    </source>
</evidence>
<protein>
    <recommendedName>
        <fullName evidence="6">Succinate dehydrogenase hydrophobic membrane anchor subunit</fullName>
    </recommendedName>
</protein>